<dbReference type="Proteomes" id="UP000036027">
    <property type="component" value="Unassembled WGS sequence"/>
</dbReference>
<dbReference type="Gene3D" id="3.30.920.10">
    <property type="entry name" value="Frataxin/CyaY"/>
    <property type="match status" value="1"/>
</dbReference>
<dbReference type="PROSITE" id="PS01344">
    <property type="entry name" value="FRATAXIN_1"/>
    <property type="match status" value="1"/>
</dbReference>
<reference evidence="5 6" key="1">
    <citation type="submission" date="2014-11" db="EMBL/GenBank/DDBJ databases">
        <title>Genome of a novel goose pathogen.</title>
        <authorList>
            <person name="Hansen C.M."/>
            <person name="Hueffer K."/>
            <person name="Choi S.C."/>
        </authorList>
    </citation>
    <scope>NUCLEOTIDE SEQUENCE [LARGE SCALE GENOMIC DNA]</scope>
    <source>
        <strain evidence="5 6">KH1503</strain>
    </source>
</reference>
<evidence type="ECO:0000256" key="4">
    <source>
        <dbReference type="HAMAP-Rule" id="MF_00142"/>
    </source>
</evidence>
<dbReference type="GO" id="GO:0016226">
    <property type="term" value="P:iron-sulfur cluster assembly"/>
    <property type="evidence" value="ECO:0007669"/>
    <property type="project" value="UniProtKB-UniRule"/>
</dbReference>
<dbReference type="InterPro" id="IPR002908">
    <property type="entry name" value="Frataxin/CyaY"/>
</dbReference>
<dbReference type="EMBL" id="JTDO01000015">
    <property type="protein sequence ID" value="KLT72311.1"/>
    <property type="molecule type" value="Genomic_DNA"/>
</dbReference>
<dbReference type="RefSeq" id="WP_047761622.1">
    <property type="nucleotide sequence ID" value="NZ_CP091510.1"/>
</dbReference>
<dbReference type="PROSITE" id="PS50810">
    <property type="entry name" value="FRATAXIN_2"/>
    <property type="match status" value="1"/>
</dbReference>
<comment type="function">
    <text evidence="4">Involved in iron-sulfur (Fe-S) cluster assembly. May act as a regulator of Fe-S biogenesis.</text>
</comment>
<dbReference type="PANTHER" id="PTHR16821">
    <property type="entry name" value="FRATAXIN"/>
    <property type="match status" value="1"/>
</dbReference>
<evidence type="ECO:0000313" key="6">
    <source>
        <dbReference type="Proteomes" id="UP000036027"/>
    </source>
</evidence>
<dbReference type="AlphaFoldDB" id="A0A0J0YQA0"/>
<keyword evidence="3 4" id="KW-0408">Iron</keyword>
<keyword evidence="6" id="KW-1185">Reference proteome</keyword>
<gene>
    <name evidence="4" type="primary">cyaY</name>
    <name evidence="5" type="ORF">PL75_08995</name>
</gene>
<dbReference type="GO" id="GO:0005737">
    <property type="term" value="C:cytoplasm"/>
    <property type="evidence" value="ECO:0007669"/>
    <property type="project" value="UniProtKB-ARBA"/>
</dbReference>
<dbReference type="PATRIC" id="fig|1470200.3.peg.756"/>
<comment type="similarity">
    <text evidence="1 4">Belongs to the frataxin family.</text>
</comment>
<keyword evidence="2 4" id="KW-0479">Metal-binding</keyword>
<proteinExistence type="inferred from homology"/>
<evidence type="ECO:0000256" key="1">
    <source>
        <dbReference type="ARBA" id="ARBA00008183"/>
    </source>
</evidence>
<dbReference type="STRING" id="1470200.PL75_08995"/>
<dbReference type="HAMAP" id="MF_00142">
    <property type="entry name" value="CyaY"/>
    <property type="match status" value="1"/>
</dbReference>
<dbReference type="PANTHER" id="PTHR16821:SF2">
    <property type="entry name" value="FRATAXIN, MITOCHONDRIAL"/>
    <property type="match status" value="1"/>
</dbReference>
<organism evidence="5 6">
    <name type="scientific">Neisseria arctica</name>
    <dbReference type="NCBI Taxonomy" id="1470200"/>
    <lineage>
        <taxon>Bacteria</taxon>
        <taxon>Pseudomonadati</taxon>
        <taxon>Pseudomonadota</taxon>
        <taxon>Betaproteobacteria</taxon>
        <taxon>Neisseriales</taxon>
        <taxon>Neisseriaceae</taxon>
        <taxon>Neisseria</taxon>
    </lineage>
</organism>
<sequence>MMTESEFLQHSDALFNHIEDEIDAGGWAFDCQLSGNVLTIEAEDGTQIIINRHTPNQELWIAAKSGGYHFSNQNGQWLAMRDGSEFFAVLNQVLSTACGEAVEIAAM</sequence>
<protein>
    <recommendedName>
        <fullName evidence="4">Iron-sulfur cluster assembly protein CyaY</fullName>
    </recommendedName>
</protein>
<dbReference type="GO" id="GO:0008199">
    <property type="term" value="F:ferric iron binding"/>
    <property type="evidence" value="ECO:0007669"/>
    <property type="project" value="InterPro"/>
</dbReference>
<comment type="caution">
    <text evidence="5">The sequence shown here is derived from an EMBL/GenBank/DDBJ whole genome shotgun (WGS) entry which is preliminary data.</text>
</comment>
<dbReference type="Pfam" id="PF01491">
    <property type="entry name" value="Frataxin_Cyay"/>
    <property type="match status" value="1"/>
</dbReference>
<dbReference type="SMART" id="SM01219">
    <property type="entry name" value="Frataxin_Cyay"/>
    <property type="match status" value="1"/>
</dbReference>
<dbReference type="InterPro" id="IPR047584">
    <property type="entry name" value="CyaY"/>
</dbReference>
<dbReference type="NCBIfam" id="TIGR03421">
    <property type="entry name" value="FeS_CyaY"/>
    <property type="match status" value="1"/>
</dbReference>
<evidence type="ECO:0000256" key="3">
    <source>
        <dbReference type="ARBA" id="ARBA00023004"/>
    </source>
</evidence>
<evidence type="ECO:0000256" key="2">
    <source>
        <dbReference type="ARBA" id="ARBA00022723"/>
    </source>
</evidence>
<accession>A0A0J0YQA0</accession>
<dbReference type="SUPFAM" id="SSF55387">
    <property type="entry name" value="Frataxin/Nqo15-like"/>
    <property type="match status" value="1"/>
</dbReference>
<evidence type="ECO:0000313" key="5">
    <source>
        <dbReference type="EMBL" id="KLT72311.1"/>
    </source>
</evidence>
<dbReference type="CDD" id="cd00503">
    <property type="entry name" value="Frataxin"/>
    <property type="match status" value="1"/>
</dbReference>
<dbReference type="InterPro" id="IPR036524">
    <property type="entry name" value="Frataxin/CyaY_sf"/>
</dbReference>
<dbReference type="InterPro" id="IPR020895">
    <property type="entry name" value="Frataxin_CS"/>
</dbReference>
<name>A0A0J0YQA0_9NEIS</name>